<proteinExistence type="predicted"/>
<evidence type="ECO:0000313" key="5">
    <source>
        <dbReference type="EMBL" id="MCP2353601.1"/>
    </source>
</evidence>
<keyword evidence="3" id="KW-0460">Magnesium</keyword>
<dbReference type="SFLD" id="SFLDG00179">
    <property type="entry name" value="mandelate_racemase"/>
    <property type="match status" value="1"/>
</dbReference>
<name>A0A9X2G7B2_9ACTN</name>
<dbReference type="CDD" id="cd03316">
    <property type="entry name" value="MR_like"/>
    <property type="match status" value="1"/>
</dbReference>
<dbReference type="InterPro" id="IPR029017">
    <property type="entry name" value="Enolase-like_N"/>
</dbReference>
<gene>
    <name evidence="5" type="ORF">HD597_000621</name>
</gene>
<protein>
    <submittedName>
        <fullName evidence="5">L-alanine-DL-glutamate epimerase-like enolase superfamily enzyme</fullName>
    </submittedName>
</protein>
<dbReference type="SFLD" id="SFLDS00001">
    <property type="entry name" value="Enolase"/>
    <property type="match status" value="1"/>
</dbReference>
<dbReference type="InterPro" id="IPR029065">
    <property type="entry name" value="Enolase_C-like"/>
</dbReference>
<dbReference type="AlphaFoldDB" id="A0A9X2G7B2"/>
<reference evidence="5" key="1">
    <citation type="submission" date="2022-06" db="EMBL/GenBank/DDBJ databases">
        <title>Sequencing the genomes of 1000 actinobacteria strains.</title>
        <authorList>
            <person name="Klenk H.-P."/>
        </authorList>
    </citation>
    <scope>NUCLEOTIDE SEQUENCE</scope>
    <source>
        <strain evidence="5">DSM 46694</strain>
    </source>
</reference>
<dbReference type="InterPro" id="IPR046945">
    <property type="entry name" value="RHMD-like"/>
</dbReference>
<dbReference type="Pfam" id="PF13378">
    <property type="entry name" value="MR_MLE_C"/>
    <property type="match status" value="1"/>
</dbReference>
<dbReference type="Proteomes" id="UP001139648">
    <property type="component" value="Unassembled WGS sequence"/>
</dbReference>
<dbReference type="SUPFAM" id="SSF54826">
    <property type="entry name" value="Enolase N-terminal domain-like"/>
    <property type="match status" value="1"/>
</dbReference>
<dbReference type="GO" id="GO:0016052">
    <property type="term" value="P:carbohydrate catabolic process"/>
    <property type="evidence" value="ECO:0007669"/>
    <property type="project" value="TreeGrafter"/>
</dbReference>
<evidence type="ECO:0000313" key="6">
    <source>
        <dbReference type="Proteomes" id="UP001139648"/>
    </source>
</evidence>
<dbReference type="InterPro" id="IPR013341">
    <property type="entry name" value="Mandelate_racemase_N_dom"/>
</dbReference>
<dbReference type="RefSeq" id="WP_253740140.1">
    <property type="nucleotide sequence ID" value="NZ_BAABKA010000013.1"/>
</dbReference>
<comment type="cofactor">
    <cofactor evidence="1">
        <name>Mg(2+)</name>
        <dbReference type="ChEBI" id="CHEBI:18420"/>
    </cofactor>
</comment>
<keyword evidence="2" id="KW-0479">Metal-binding</keyword>
<dbReference type="SMART" id="SM00922">
    <property type="entry name" value="MR_MLE"/>
    <property type="match status" value="1"/>
</dbReference>
<dbReference type="Gene3D" id="3.20.20.120">
    <property type="entry name" value="Enolase-like C-terminal domain"/>
    <property type="match status" value="1"/>
</dbReference>
<dbReference type="GO" id="GO:0000287">
    <property type="term" value="F:magnesium ion binding"/>
    <property type="evidence" value="ECO:0007669"/>
    <property type="project" value="TreeGrafter"/>
</dbReference>
<dbReference type="InterPro" id="IPR036849">
    <property type="entry name" value="Enolase-like_C_sf"/>
</dbReference>
<dbReference type="Pfam" id="PF02746">
    <property type="entry name" value="MR_MLE_N"/>
    <property type="match status" value="1"/>
</dbReference>
<dbReference type="PANTHER" id="PTHR13794:SF58">
    <property type="entry name" value="MITOCHONDRIAL ENOLASE SUPERFAMILY MEMBER 1"/>
    <property type="match status" value="1"/>
</dbReference>
<accession>A0A9X2G7B2</accession>
<dbReference type="PANTHER" id="PTHR13794">
    <property type="entry name" value="ENOLASE SUPERFAMILY, MANDELATE RACEMASE"/>
    <property type="match status" value="1"/>
</dbReference>
<dbReference type="Gene3D" id="3.30.390.10">
    <property type="entry name" value="Enolase-like, N-terminal domain"/>
    <property type="match status" value="1"/>
</dbReference>
<keyword evidence="6" id="KW-1185">Reference proteome</keyword>
<feature type="domain" description="Mandelate racemase/muconate lactonizing enzyme C-terminal" evidence="4">
    <location>
        <begin position="153"/>
        <end position="261"/>
    </location>
</feature>
<comment type="caution">
    <text evidence="5">The sequence shown here is derived from an EMBL/GenBank/DDBJ whole genome shotgun (WGS) entry which is preliminary data.</text>
</comment>
<dbReference type="SUPFAM" id="SSF51604">
    <property type="entry name" value="Enolase C-terminal domain-like"/>
    <property type="match status" value="1"/>
</dbReference>
<organism evidence="5 6">
    <name type="scientific">Nonomuraea thailandensis</name>
    <dbReference type="NCBI Taxonomy" id="1188745"/>
    <lineage>
        <taxon>Bacteria</taxon>
        <taxon>Bacillati</taxon>
        <taxon>Actinomycetota</taxon>
        <taxon>Actinomycetes</taxon>
        <taxon>Streptosporangiales</taxon>
        <taxon>Streptosporangiaceae</taxon>
        <taxon>Nonomuraea</taxon>
    </lineage>
</organism>
<evidence type="ECO:0000259" key="4">
    <source>
        <dbReference type="SMART" id="SM00922"/>
    </source>
</evidence>
<dbReference type="EMBL" id="JAMZEB010000001">
    <property type="protein sequence ID" value="MCP2353601.1"/>
    <property type="molecule type" value="Genomic_DNA"/>
</dbReference>
<evidence type="ECO:0000256" key="1">
    <source>
        <dbReference type="ARBA" id="ARBA00001946"/>
    </source>
</evidence>
<evidence type="ECO:0000256" key="2">
    <source>
        <dbReference type="ARBA" id="ARBA00022723"/>
    </source>
</evidence>
<dbReference type="GO" id="GO:0016836">
    <property type="term" value="F:hydro-lyase activity"/>
    <property type="evidence" value="ECO:0007669"/>
    <property type="project" value="TreeGrafter"/>
</dbReference>
<sequence length="395" mass="43603">MKITEVIPYLLRGDEMYGSHGGAAEVTDQGDWLMLVQVRTDEGLQGWADVETFGPAAVRILSGRGMGALGFRTLAEQLIGKDPLDPESVWAELYVASSYYGRRGVAMHCMSAIDNCLWSIRAQAEGRSLAETLGTRRRDRLPAYASTLFRPTPEANHAAAVRYAERGFRGVKFGWGNFGLDPGRDRENLAAIATALGDDRALMIDPGWYVEDAGTPRVRSVPETRAMLHLLTELELEWVEDFVHPETPADYAAFKAEFPTLRFAAGEQHATRWDFHRLIHEGGVDVLQPDLSRCGGLTVARFLASDAEAMRRRVVTHSWLTDLLHAYSLHYLATLRRATWVEFNVAQSVLSQGVTTQRLALADDGTLAVPNGSGLGVEVDLGFVRARRVDCMGSL</sequence>
<dbReference type="InterPro" id="IPR013342">
    <property type="entry name" value="Mandelate_racemase_C"/>
</dbReference>
<evidence type="ECO:0000256" key="3">
    <source>
        <dbReference type="ARBA" id="ARBA00022842"/>
    </source>
</evidence>